<evidence type="ECO:0000256" key="5">
    <source>
        <dbReference type="ARBA" id="ARBA00023136"/>
    </source>
</evidence>
<evidence type="ECO:0000256" key="1">
    <source>
        <dbReference type="ARBA" id="ARBA00004651"/>
    </source>
</evidence>
<feature type="transmembrane region" description="Helical" evidence="6">
    <location>
        <begin position="64"/>
        <end position="86"/>
    </location>
</feature>
<feature type="transmembrane region" description="Helical" evidence="6">
    <location>
        <begin position="157"/>
        <end position="174"/>
    </location>
</feature>
<dbReference type="NCBIfam" id="NF008676">
    <property type="entry name" value="PRK11689.1"/>
    <property type="match status" value="1"/>
</dbReference>
<feature type="domain" description="EamA" evidence="7">
    <location>
        <begin position="159"/>
        <end position="285"/>
    </location>
</feature>
<proteinExistence type="predicted"/>
<feature type="transmembrane region" description="Helical" evidence="6">
    <location>
        <begin position="215"/>
        <end position="235"/>
    </location>
</feature>
<name>A0A2X1VFB7_9BURK</name>
<keyword evidence="4 6" id="KW-1133">Transmembrane helix</keyword>
<dbReference type="SUPFAM" id="SSF103481">
    <property type="entry name" value="Multidrug resistance efflux transporter EmrE"/>
    <property type="match status" value="1"/>
</dbReference>
<dbReference type="PANTHER" id="PTHR42920:SF24">
    <property type="entry name" value="AROMATIC AMINO ACID EXPORTER YDDG"/>
    <property type="match status" value="1"/>
</dbReference>
<evidence type="ECO:0000313" key="8">
    <source>
        <dbReference type="EMBL" id="SPY07060.1"/>
    </source>
</evidence>
<dbReference type="PANTHER" id="PTHR42920">
    <property type="entry name" value="OS03G0707200 PROTEIN-RELATED"/>
    <property type="match status" value="1"/>
</dbReference>
<feature type="transmembrane region" description="Helical" evidence="6">
    <location>
        <begin position="92"/>
        <end position="113"/>
    </location>
</feature>
<feature type="transmembrane region" description="Helical" evidence="6">
    <location>
        <begin position="242"/>
        <end position="264"/>
    </location>
</feature>
<evidence type="ECO:0000256" key="2">
    <source>
        <dbReference type="ARBA" id="ARBA00022475"/>
    </source>
</evidence>
<keyword evidence="5 6" id="KW-0472">Membrane</keyword>
<accession>A0A2X1VFB7</accession>
<evidence type="ECO:0000256" key="3">
    <source>
        <dbReference type="ARBA" id="ARBA00022692"/>
    </source>
</evidence>
<sequence length="317" mass="34261">MSTNKATLIGLVAIFLWSSIVGLIRSVSEYMGATGGAAMIYTVASVLLLCSVGFVRLKDFPKRYLVWGSVLFVAYELCLALSIGYASNAIQAIEVGMVNYLWPTFTIVAAILFNRQRANFLIIPGFLISILGIFWVLGAEHGVDFYRMLSNIQTNPLSYGLAFLGTLIWSAYCVVTARMAQGHNGITLFFMQVALSLWLKYGLEANQTIHFSTEALIYLILAAIAMGFGYAAWNVGILYGNVTILAGASYFIPVLSAALSMVLLRTPLSWTFWQGAIMVCGGAILCWLATGAGKKSSPCRAEAPDEGEASSGSSRCL</sequence>
<organism evidence="8 9">
    <name type="scientific">Oligella urethralis</name>
    <dbReference type="NCBI Taxonomy" id="90245"/>
    <lineage>
        <taxon>Bacteria</taxon>
        <taxon>Pseudomonadati</taxon>
        <taxon>Pseudomonadota</taxon>
        <taxon>Betaproteobacteria</taxon>
        <taxon>Burkholderiales</taxon>
        <taxon>Alcaligenaceae</taxon>
        <taxon>Oligella</taxon>
    </lineage>
</organism>
<dbReference type="Proteomes" id="UP000250242">
    <property type="component" value="Unassembled WGS sequence"/>
</dbReference>
<evidence type="ECO:0000256" key="6">
    <source>
        <dbReference type="SAM" id="Phobius"/>
    </source>
</evidence>
<protein>
    <submittedName>
        <fullName evidence="8">Aromatic amino acid exporter YddG</fullName>
    </submittedName>
</protein>
<keyword evidence="2" id="KW-1003">Cell membrane</keyword>
<feature type="transmembrane region" description="Helical" evidence="6">
    <location>
        <begin position="270"/>
        <end position="290"/>
    </location>
</feature>
<feature type="transmembrane region" description="Helical" evidence="6">
    <location>
        <begin position="120"/>
        <end position="137"/>
    </location>
</feature>
<evidence type="ECO:0000313" key="9">
    <source>
        <dbReference type="Proteomes" id="UP000250242"/>
    </source>
</evidence>
<feature type="transmembrane region" description="Helical" evidence="6">
    <location>
        <begin position="186"/>
        <end position="203"/>
    </location>
</feature>
<dbReference type="AlphaFoldDB" id="A0A2X1VFB7"/>
<gene>
    <name evidence="8" type="primary">yddG</name>
    <name evidence="8" type="ORF">NCTC11009_00249</name>
</gene>
<dbReference type="EMBL" id="UATH01000001">
    <property type="protein sequence ID" value="SPY07060.1"/>
    <property type="molecule type" value="Genomic_DNA"/>
</dbReference>
<dbReference type="GO" id="GO:0005886">
    <property type="term" value="C:plasma membrane"/>
    <property type="evidence" value="ECO:0007669"/>
    <property type="project" value="UniProtKB-SubCell"/>
</dbReference>
<dbReference type="Pfam" id="PF00892">
    <property type="entry name" value="EamA"/>
    <property type="match status" value="1"/>
</dbReference>
<comment type="subcellular location">
    <subcellularLocation>
        <location evidence="1">Cell membrane</location>
        <topology evidence="1">Multi-pass membrane protein</topology>
    </subcellularLocation>
</comment>
<dbReference type="InterPro" id="IPR051258">
    <property type="entry name" value="Diverse_Substrate_Transporter"/>
</dbReference>
<evidence type="ECO:0000259" key="7">
    <source>
        <dbReference type="Pfam" id="PF00892"/>
    </source>
</evidence>
<feature type="transmembrane region" description="Helical" evidence="6">
    <location>
        <begin position="38"/>
        <end position="57"/>
    </location>
</feature>
<keyword evidence="3 6" id="KW-0812">Transmembrane</keyword>
<dbReference type="InterPro" id="IPR000620">
    <property type="entry name" value="EamA_dom"/>
</dbReference>
<evidence type="ECO:0000256" key="4">
    <source>
        <dbReference type="ARBA" id="ARBA00022989"/>
    </source>
</evidence>
<reference evidence="8 9" key="1">
    <citation type="submission" date="2018-06" db="EMBL/GenBank/DDBJ databases">
        <authorList>
            <consortium name="Pathogen Informatics"/>
            <person name="Doyle S."/>
        </authorList>
    </citation>
    <scope>NUCLEOTIDE SEQUENCE [LARGE SCALE GENOMIC DNA]</scope>
    <source>
        <strain evidence="8 9">NCTC11009</strain>
    </source>
</reference>
<dbReference type="InterPro" id="IPR037185">
    <property type="entry name" value="EmrE-like"/>
</dbReference>